<dbReference type="RefSeq" id="WP_262582397.1">
    <property type="nucleotide sequence ID" value="NZ_JAOQJV010000027.1"/>
</dbReference>
<dbReference type="CDD" id="cd02696">
    <property type="entry name" value="MurNAc-LAA"/>
    <property type="match status" value="1"/>
</dbReference>
<organism evidence="2 3">
    <name type="scientific">Dorea ammoniilytica</name>
    <dbReference type="NCBI Taxonomy" id="2981788"/>
    <lineage>
        <taxon>Bacteria</taxon>
        <taxon>Bacillati</taxon>
        <taxon>Bacillota</taxon>
        <taxon>Clostridia</taxon>
        <taxon>Lachnospirales</taxon>
        <taxon>Lachnospiraceae</taxon>
        <taxon>Dorea</taxon>
    </lineage>
</organism>
<dbReference type="Pfam" id="PF05036">
    <property type="entry name" value="SPOR"/>
    <property type="match status" value="1"/>
</dbReference>
<feature type="domain" description="SPOR" evidence="1">
    <location>
        <begin position="182"/>
        <end position="218"/>
    </location>
</feature>
<accession>A0ABT2S957</accession>
<keyword evidence="2" id="KW-0378">Hydrolase</keyword>
<dbReference type="GO" id="GO:0008745">
    <property type="term" value="F:N-acetylmuramoyl-L-alanine amidase activity"/>
    <property type="evidence" value="ECO:0007669"/>
    <property type="project" value="UniProtKB-EC"/>
</dbReference>
<dbReference type="EMBL" id="JAOQJV010000027">
    <property type="protein sequence ID" value="MCU6701118.1"/>
    <property type="molecule type" value="Genomic_DNA"/>
</dbReference>
<gene>
    <name evidence="2" type="ORF">OCV65_12895</name>
</gene>
<keyword evidence="3" id="KW-1185">Reference proteome</keyword>
<dbReference type="Pfam" id="PF01520">
    <property type="entry name" value="Amidase_3"/>
    <property type="match status" value="1"/>
</dbReference>
<dbReference type="SUPFAM" id="SSF53187">
    <property type="entry name" value="Zn-dependent exopeptidases"/>
    <property type="match status" value="1"/>
</dbReference>
<name>A0ABT2S957_9FIRM</name>
<dbReference type="PROSITE" id="PS51724">
    <property type="entry name" value="SPOR"/>
    <property type="match status" value="1"/>
</dbReference>
<evidence type="ECO:0000313" key="2">
    <source>
        <dbReference type="EMBL" id="MCU6701118.1"/>
    </source>
</evidence>
<evidence type="ECO:0000313" key="3">
    <source>
        <dbReference type="Proteomes" id="UP001207605"/>
    </source>
</evidence>
<evidence type="ECO:0000259" key="1">
    <source>
        <dbReference type="PROSITE" id="PS51724"/>
    </source>
</evidence>
<dbReference type="EC" id="3.5.1.28" evidence="2"/>
<comment type="caution">
    <text evidence="2">The sequence shown here is derived from an EMBL/GenBank/DDBJ whole genome shotgun (WGS) entry which is preliminary data.</text>
</comment>
<dbReference type="InterPro" id="IPR007730">
    <property type="entry name" value="SPOR-like_dom"/>
</dbReference>
<dbReference type="Proteomes" id="UP001207605">
    <property type="component" value="Unassembled WGS sequence"/>
</dbReference>
<dbReference type="InterPro" id="IPR002508">
    <property type="entry name" value="MurNAc-LAA_cat"/>
</dbReference>
<reference evidence="2 3" key="1">
    <citation type="journal article" date="2021" name="ISME Commun">
        <title>Automated analysis of genomic sequences facilitates high-throughput and comprehensive description of bacteria.</title>
        <authorList>
            <person name="Hitch T.C.A."/>
        </authorList>
    </citation>
    <scope>NUCLEOTIDE SEQUENCE [LARGE SCALE GENOMIC DNA]</scope>
    <source>
        <strain evidence="2 3">Sanger_02</strain>
    </source>
</reference>
<protein>
    <submittedName>
        <fullName evidence="2">N-acetylmuramoyl-L-alanine amidase</fullName>
        <ecNumber evidence="2">3.5.1.28</ecNumber>
    </submittedName>
</protein>
<proteinExistence type="predicted"/>
<dbReference type="Gene3D" id="3.40.630.40">
    <property type="entry name" value="Zn-dependent exopeptidases"/>
    <property type="match status" value="1"/>
</dbReference>
<sequence length="218" mass="23391">MHLFIIAGHGAGDPGATENGYTEAERVRALAARIGALGGSNVTIADTSRNWYADNGISKLSIPKDYQIIELHMDSASTSARGGHVIINGKYKADQYDNALAKMISAIFPGRSQIVVGRTDLANPKRAAAKGYPYRLMECGFITSATDVKIFNSRMDDIARGILQAFGLSAVGTSTSTKTETAGKLYRVYEQKGAFKSKANAEALQKKLQKEGKTAIII</sequence>